<dbReference type="GO" id="GO:0045087">
    <property type="term" value="P:innate immune response"/>
    <property type="evidence" value="ECO:0007669"/>
    <property type="project" value="UniProtKB-KW"/>
</dbReference>
<dbReference type="InterPro" id="IPR058030">
    <property type="entry name" value="TRIM8/14/16/25/29/45/65_CC"/>
</dbReference>
<evidence type="ECO:0008006" key="13">
    <source>
        <dbReference type="Google" id="ProtNLM"/>
    </source>
</evidence>
<dbReference type="CDD" id="cd19769">
    <property type="entry name" value="Bbox2_TRIM16-like"/>
    <property type="match status" value="1"/>
</dbReference>
<dbReference type="InterPro" id="IPR006574">
    <property type="entry name" value="PRY"/>
</dbReference>
<keyword evidence="5" id="KW-0391">Immunity</keyword>
<dbReference type="Pfam" id="PF00643">
    <property type="entry name" value="zf-B_box"/>
    <property type="match status" value="1"/>
</dbReference>
<dbReference type="PROSITE" id="PS50188">
    <property type="entry name" value="B302_SPRY"/>
    <property type="match status" value="1"/>
</dbReference>
<keyword evidence="2" id="KW-0479">Metal-binding</keyword>
<dbReference type="PROSITE" id="PS00518">
    <property type="entry name" value="ZF_RING_1"/>
    <property type="match status" value="1"/>
</dbReference>
<accession>A0A9Q1DE02</accession>
<evidence type="ECO:0000256" key="7">
    <source>
        <dbReference type="SAM" id="Coils"/>
    </source>
</evidence>
<evidence type="ECO:0000256" key="5">
    <source>
        <dbReference type="ARBA" id="ARBA00022859"/>
    </source>
</evidence>
<keyword evidence="3 6" id="KW-0863">Zinc-finger</keyword>
<dbReference type="PRINTS" id="PR01407">
    <property type="entry name" value="BUTYPHLNCDUF"/>
</dbReference>
<feature type="domain" description="B30.2/SPRY" evidence="10">
    <location>
        <begin position="437"/>
        <end position="627"/>
    </location>
</feature>
<dbReference type="PANTHER" id="PTHR25465">
    <property type="entry name" value="B-BOX DOMAIN CONTAINING"/>
    <property type="match status" value="1"/>
</dbReference>
<dbReference type="SMART" id="SM00589">
    <property type="entry name" value="PRY"/>
    <property type="match status" value="1"/>
</dbReference>
<dbReference type="InterPro" id="IPR003877">
    <property type="entry name" value="SPRY_dom"/>
</dbReference>
<dbReference type="InterPro" id="IPR013083">
    <property type="entry name" value="Znf_RING/FYVE/PHD"/>
</dbReference>
<dbReference type="AlphaFoldDB" id="A0A9Q1DE02"/>
<dbReference type="InterPro" id="IPR001841">
    <property type="entry name" value="Znf_RING"/>
</dbReference>
<dbReference type="Gene3D" id="3.30.160.60">
    <property type="entry name" value="Classic Zinc Finger"/>
    <property type="match status" value="1"/>
</dbReference>
<dbReference type="SMART" id="SM00184">
    <property type="entry name" value="RING"/>
    <property type="match status" value="1"/>
</dbReference>
<gene>
    <name evidence="11" type="ORF">COCON_G00131200</name>
</gene>
<keyword evidence="1" id="KW-0399">Innate immunity</keyword>
<protein>
    <recommendedName>
        <fullName evidence="13">Tripartite motif-containing protein 16-like</fullName>
    </recommendedName>
</protein>
<reference evidence="11" key="1">
    <citation type="journal article" date="2023" name="Science">
        <title>Genome structures resolve the early diversification of teleost fishes.</title>
        <authorList>
            <person name="Parey E."/>
            <person name="Louis A."/>
            <person name="Montfort J."/>
            <person name="Bouchez O."/>
            <person name="Roques C."/>
            <person name="Iampietro C."/>
            <person name="Lluch J."/>
            <person name="Castinel A."/>
            <person name="Donnadieu C."/>
            <person name="Desvignes T."/>
            <person name="Floi Bucao C."/>
            <person name="Jouanno E."/>
            <person name="Wen M."/>
            <person name="Mejri S."/>
            <person name="Dirks R."/>
            <person name="Jansen H."/>
            <person name="Henkel C."/>
            <person name="Chen W.J."/>
            <person name="Zahm M."/>
            <person name="Cabau C."/>
            <person name="Klopp C."/>
            <person name="Thompson A.W."/>
            <person name="Robinson-Rechavi M."/>
            <person name="Braasch I."/>
            <person name="Lecointre G."/>
            <person name="Bobe J."/>
            <person name="Postlethwait J.H."/>
            <person name="Berthelot C."/>
            <person name="Roest Crollius H."/>
            <person name="Guiguen Y."/>
        </authorList>
    </citation>
    <scope>NUCLEOTIDE SEQUENCE</scope>
    <source>
        <strain evidence="11">Concon-B</strain>
    </source>
</reference>
<feature type="domain" description="B box-type" evidence="9">
    <location>
        <begin position="207"/>
        <end position="247"/>
    </location>
</feature>
<dbReference type="PANTHER" id="PTHR25465:SF5">
    <property type="entry name" value="E3 UBIQUITIN_ISG15 LIGASE TRIM25-RELATED"/>
    <property type="match status" value="1"/>
</dbReference>
<dbReference type="OrthoDB" id="6105938at2759"/>
<dbReference type="InterPro" id="IPR001870">
    <property type="entry name" value="B30.2/SPRY"/>
</dbReference>
<name>A0A9Q1DE02_CONCO</name>
<evidence type="ECO:0000313" key="12">
    <source>
        <dbReference type="Proteomes" id="UP001152803"/>
    </source>
</evidence>
<dbReference type="InterPro" id="IPR013320">
    <property type="entry name" value="ConA-like_dom_sf"/>
</dbReference>
<dbReference type="PROSITE" id="PS50119">
    <property type="entry name" value="ZF_BBOX"/>
    <property type="match status" value="1"/>
</dbReference>
<proteinExistence type="predicted"/>
<dbReference type="Pfam" id="PF00622">
    <property type="entry name" value="SPRY"/>
    <property type="match status" value="1"/>
</dbReference>
<dbReference type="InterPro" id="IPR043136">
    <property type="entry name" value="B30.2/SPRY_sf"/>
</dbReference>
<dbReference type="Pfam" id="PF15227">
    <property type="entry name" value="zf-C3HC4_4"/>
    <property type="match status" value="1"/>
</dbReference>
<dbReference type="InterPro" id="IPR003879">
    <property type="entry name" value="Butyrophylin_SPRY"/>
</dbReference>
<dbReference type="Gene3D" id="3.30.40.10">
    <property type="entry name" value="Zinc/RING finger domain, C3HC4 (zinc finger)"/>
    <property type="match status" value="1"/>
</dbReference>
<dbReference type="InterPro" id="IPR000315">
    <property type="entry name" value="Znf_B-box"/>
</dbReference>
<dbReference type="InterPro" id="IPR017907">
    <property type="entry name" value="Znf_RING_CS"/>
</dbReference>
<dbReference type="Pfam" id="PF13765">
    <property type="entry name" value="PRY"/>
    <property type="match status" value="1"/>
</dbReference>
<feature type="coiled-coil region" evidence="7">
    <location>
        <begin position="320"/>
        <end position="357"/>
    </location>
</feature>
<dbReference type="CDD" id="cd16040">
    <property type="entry name" value="SPRY_PRY_SNTX"/>
    <property type="match status" value="1"/>
</dbReference>
<dbReference type="SMART" id="SM00449">
    <property type="entry name" value="SPRY"/>
    <property type="match status" value="1"/>
</dbReference>
<dbReference type="EMBL" id="JAFJMO010000009">
    <property type="protein sequence ID" value="KAJ8267948.1"/>
    <property type="molecule type" value="Genomic_DNA"/>
</dbReference>
<keyword evidence="4" id="KW-0862">Zinc</keyword>
<keyword evidence="7" id="KW-0175">Coiled coil</keyword>
<feature type="domain" description="RING-type" evidence="8">
    <location>
        <begin position="72"/>
        <end position="115"/>
    </location>
</feature>
<evidence type="ECO:0000256" key="6">
    <source>
        <dbReference type="PROSITE-ProRule" id="PRU00024"/>
    </source>
</evidence>
<sequence length="627" mass="71222">MSILAFSHPAQNQEILFSLTNNDCSWSQKGETTRLAIFVFCMYLKNGFICVTTPPLQKMATAGLLDQDHLSCPICLDLLKEPVTILCGHSYCMACINGYWDQDDHIDVYSCPQCRQTFTPRPVLGRNTMLAEVVEKLRETGLQAAPPPAQCYAGPGDVACDVCTGKKLKAVKSCLECLSSYCETDLILHEKLNKGKHHKLTEATGKLKGMICCHHTKLLEVYCRTDQQCICYLCVMDKHRGHETVSATAERTEKEKQLQAIQWTSQQRIQEREKQLQDLRQAMDSFKHAAQAALEESQDIFTELISFIERRHTEVKELIREQEKAVVSQAEGLLEGLEQEIAELRRRDAELERLTHTEDHIDFLQCCQALIIPPGCGDSPRITIDPDTSFGCVRRTVSDLKEQLQDLCKREMVQISKSVKCVNLTKIPEPRIFIDMRGMQAVQPRTRSDFLQYSFQLSLDPNTAHKELRLSKMNREVTLGTVAQSYPDHPDRFGYRRQILCREGLSGRCYWEFEWIGDNGVEIAVSYKEISRKGLGDECLFGFSKTSWSLACCASCYYFWHNKQRMKIDAPRFSRIGVYLDHRAGILSFYGVSSTMTLIHRLKATFSKSLFPGFGFGLGSTATLCSL</sequence>
<evidence type="ECO:0000256" key="4">
    <source>
        <dbReference type="ARBA" id="ARBA00022833"/>
    </source>
</evidence>
<dbReference type="InterPro" id="IPR051051">
    <property type="entry name" value="E3_ubiq-ligase_TRIM/RNF"/>
</dbReference>
<dbReference type="Proteomes" id="UP001152803">
    <property type="component" value="Unassembled WGS sequence"/>
</dbReference>
<evidence type="ECO:0000259" key="9">
    <source>
        <dbReference type="PROSITE" id="PS50119"/>
    </source>
</evidence>
<evidence type="ECO:0000259" key="10">
    <source>
        <dbReference type="PROSITE" id="PS50188"/>
    </source>
</evidence>
<evidence type="ECO:0000256" key="3">
    <source>
        <dbReference type="ARBA" id="ARBA00022771"/>
    </source>
</evidence>
<evidence type="ECO:0000313" key="11">
    <source>
        <dbReference type="EMBL" id="KAJ8267948.1"/>
    </source>
</evidence>
<dbReference type="GO" id="GO:0008270">
    <property type="term" value="F:zinc ion binding"/>
    <property type="evidence" value="ECO:0007669"/>
    <property type="project" value="UniProtKB-KW"/>
</dbReference>
<dbReference type="SUPFAM" id="SSF57845">
    <property type="entry name" value="B-box zinc-binding domain"/>
    <property type="match status" value="1"/>
</dbReference>
<organism evidence="11 12">
    <name type="scientific">Conger conger</name>
    <name type="common">Conger eel</name>
    <name type="synonym">Muraena conger</name>
    <dbReference type="NCBI Taxonomy" id="82655"/>
    <lineage>
        <taxon>Eukaryota</taxon>
        <taxon>Metazoa</taxon>
        <taxon>Chordata</taxon>
        <taxon>Craniata</taxon>
        <taxon>Vertebrata</taxon>
        <taxon>Euteleostomi</taxon>
        <taxon>Actinopterygii</taxon>
        <taxon>Neopterygii</taxon>
        <taxon>Teleostei</taxon>
        <taxon>Anguilliformes</taxon>
        <taxon>Congridae</taxon>
        <taxon>Conger</taxon>
    </lineage>
</organism>
<keyword evidence="12" id="KW-1185">Reference proteome</keyword>
<evidence type="ECO:0000256" key="1">
    <source>
        <dbReference type="ARBA" id="ARBA00022588"/>
    </source>
</evidence>
<evidence type="ECO:0000256" key="2">
    <source>
        <dbReference type="ARBA" id="ARBA00022723"/>
    </source>
</evidence>
<dbReference type="SUPFAM" id="SSF57850">
    <property type="entry name" value="RING/U-box"/>
    <property type="match status" value="1"/>
</dbReference>
<dbReference type="SUPFAM" id="SSF49899">
    <property type="entry name" value="Concanavalin A-like lectins/glucanases"/>
    <property type="match status" value="1"/>
</dbReference>
<comment type="caution">
    <text evidence="11">The sequence shown here is derived from an EMBL/GenBank/DDBJ whole genome shotgun (WGS) entry which is preliminary data.</text>
</comment>
<dbReference type="GO" id="GO:0005737">
    <property type="term" value="C:cytoplasm"/>
    <property type="evidence" value="ECO:0007669"/>
    <property type="project" value="UniProtKB-ARBA"/>
</dbReference>
<dbReference type="PROSITE" id="PS50089">
    <property type="entry name" value="ZF_RING_2"/>
    <property type="match status" value="1"/>
</dbReference>
<dbReference type="Gene3D" id="4.10.830.40">
    <property type="match status" value="1"/>
</dbReference>
<feature type="coiled-coil region" evidence="7">
    <location>
        <begin position="269"/>
        <end position="296"/>
    </location>
</feature>
<dbReference type="SMART" id="SM00336">
    <property type="entry name" value="BBOX"/>
    <property type="match status" value="1"/>
</dbReference>
<dbReference type="Pfam" id="PF25600">
    <property type="entry name" value="TRIM_CC"/>
    <property type="match status" value="1"/>
</dbReference>
<dbReference type="Gene3D" id="2.60.120.920">
    <property type="match status" value="1"/>
</dbReference>
<evidence type="ECO:0000259" key="8">
    <source>
        <dbReference type="PROSITE" id="PS50089"/>
    </source>
</evidence>